<dbReference type="AlphaFoldDB" id="A0AAV2K161"/>
<protein>
    <submittedName>
        <fullName evidence="2">Uncharacterized protein</fullName>
    </submittedName>
</protein>
<evidence type="ECO:0000313" key="2">
    <source>
        <dbReference type="EMBL" id="CAL1582176.1"/>
    </source>
</evidence>
<proteinExistence type="predicted"/>
<feature type="region of interest" description="Disordered" evidence="1">
    <location>
        <begin position="1"/>
        <end position="78"/>
    </location>
</feature>
<reference evidence="2 3" key="1">
    <citation type="submission" date="2024-04" db="EMBL/GenBank/DDBJ databases">
        <authorList>
            <person name="Waldvogel A.-M."/>
            <person name="Schoenle A."/>
        </authorList>
    </citation>
    <scope>NUCLEOTIDE SEQUENCE [LARGE SCALE GENOMIC DNA]</scope>
</reference>
<evidence type="ECO:0000313" key="3">
    <source>
        <dbReference type="Proteomes" id="UP001497482"/>
    </source>
</evidence>
<keyword evidence="3" id="KW-1185">Reference proteome</keyword>
<sequence>MRAAAPARAAAAQTTVPPQRPPALRPKPPWWRRTAVNPWGPLPRSTRRPPSCSGPSHFYSSGDNAGGYVFGATEEPEA</sequence>
<organism evidence="2 3">
    <name type="scientific">Knipowitschia caucasica</name>
    <name type="common">Caucasian dwarf goby</name>
    <name type="synonym">Pomatoschistus caucasicus</name>
    <dbReference type="NCBI Taxonomy" id="637954"/>
    <lineage>
        <taxon>Eukaryota</taxon>
        <taxon>Metazoa</taxon>
        <taxon>Chordata</taxon>
        <taxon>Craniata</taxon>
        <taxon>Vertebrata</taxon>
        <taxon>Euteleostomi</taxon>
        <taxon>Actinopterygii</taxon>
        <taxon>Neopterygii</taxon>
        <taxon>Teleostei</taxon>
        <taxon>Neoteleostei</taxon>
        <taxon>Acanthomorphata</taxon>
        <taxon>Gobiaria</taxon>
        <taxon>Gobiiformes</taxon>
        <taxon>Gobioidei</taxon>
        <taxon>Gobiidae</taxon>
        <taxon>Gobiinae</taxon>
        <taxon>Knipowitschia</taxon>
    </lineage>
</organism>
<feature type="compositionally biased region" description="Pro residues" evidence="1">
    <location>
        <begin position="18"/>
        <end position="29"/>
    </location>
</feature>
<evidence type="ECO:0000256" key="1">
    <source>
        <dbReference type="SAM" id="MobiDB-lite"/>
    </source>
</evidence>
<gene>
    <name evidence="2" type="ORF">KC01_LOCUS12835</name>
</gene>
<accession>A0AAV2K161</accession>
<feature type="compositionally biased region" description="Low complexity" evidence="1">
    <location>
        <begin position="1"/>
        <end position="17"/>
    </location>
</feature>
<name>A0AAV2K161_KNICA</name>
<dbReference type="EMBL" id="OZ035837">
    <property type="protein sequence ID" value="CAL1582176.1"/>
    <property type="molecule type" value="Genomic_DNA"/>
</dbReference>
<dbReference type="Proteomes" id="UP001497482">
    <property type="component" value="Chromosome 15"/>
</dbReference>